<organism evidence="12 13">
    <name type="scientific">Desulfobacter postgatei</name>
    <dbReference type="NCBI Taxonomy" id="2293"/>
    <lineage>
        <taxon>Bacteria</taxon>
        <taxon>Pseudomonadati</taxon>
        <taxon>Thermodesulfobacteriota</taxon>
        <taxon>Desulfobacteria</taxon>
        <taxon>Desulfobacterales</taxon>
        <taxon>Desulfobacteraceae</taxon>
        <taxon>Desulfobacter</taxon>
    </lineage>
</organism>
<keyword evidence="6" id="KW-0342">GTP-binding</keyword>
<dbReference type="InterPro" id="IPR011051">
    <property type="entry name" value="RmlC_Cupin_sf"/>
</dbReference>
<comment type="catalytic activity">
    <reaction evidence="7">
        <text>alpha-D-mannose 1-phosphate + GTP + H(+) = GDP-alpha-D-mannose + diphosphate</text>
        <dbReference type="Rhea" id="RHEA:15229"/>
        <dbReference type="ChEBI" id="CHEBI:15378"/>
        <dbReference type="ChEBI" id="CHEBI:33019"/>
        <dbReference type="ChEBI" id="CHEBI:37565"/>
        <dbReference type="ChEBI" id="CHEBI:57527"/>
        <dbReference type="ChEBI" id="CHEBI:58409"/>
        <dbReference type="EC" id="2.7.7.13"/>
    </reaction>
</comment>
<evidence type="ECO:0000256" key="4">
    <source>
        <dbReference type="ARBA" id="ARBA00022695"/>
    </source>
</evidence>
<dbReference type="InterPro" id="IPR051161">
    <property type="entry name" value="Mannose-6P_isomerase_type2"/>
</dbReference>
<dbReference type="InterPro" id="IPR054566">
    <property type="entry name" value="ManC/GMP-like_b-helix"/>
</dbReference>
<dbReference type="FunFam" id="3.90.550.10:FF:000046">
    <property type="entry name" value="Mannose-1-phosphate guanylyltransferase (GDP)"/>
    <property type="match status" value="1"/>
</dbReference>
<evidence type="ECO:0000259" key="10">
    <source>
        <dbReference type="Pfam" id="PF01050"/>
    </source>
</evidence>
<dbReference type="PANTHER" id="PTHR46390:SF1">
    <property type="entry name" value="MANNOSE-1-PHOSPHATE GUANYLYLTRANSFERASE"/>
    <property type="match status" value="1"/>
</dbReference>
<dbReference type="GO" id="GO:0000271">
    <property type="term" value="P:polysaccharide biosynthetic process"/>
    <property type="evidence" value="ECO:0007669"/>
    <property type="project" value="InterPro"/>
</dbReference>
<name>A0A2G6MTK8_9BACT</name>
<dbReference type="Gene3D" id="3.90.550.10">
    <property type="entry name" value="Spore Coat Polysaccharide Biosynthesis Protein SpsA, Chain A"/>
    <property type="match status" value="1"/>
</dbReference>
<evidence type="ECO:0000256" key="7">
    <source>
        <dbReference type="ARBA" id="ARBA00047343"/>
    </source>
</evidence>
<sequence>MIYPVILAGGSGTRLWPMSRSLYPKQLISLYNVHTMLQNTLLRLSGLNDLGDPVVICNENHRFMTAEQIRRINIDNFKIILEPAARNTAPAIALAALLLDDLTLEDNPASQPGNDPVMLVLPADHEIKNIEAFHKIIQSGAQLARQGKLVTFGIVPASPETGYGYIKKGDKLDTPDPVFMIDRFVEKPDYDTAVSYLESGDFCWNSGMFMFKACAVISELGAFAPDILEKCRTAIKNGNMDLDFFRVDQPAFEAIKADSIDYAVMEKTANGVVIALDAGWNDLGSFDALWQTGDKDEFNNVTCGDVLVHNVTDTYIHSDNRLVAAVGLEKFVIVDTKDAVLVAPRDQVQNVKKIVTQLNAQNRAETVCHAKVYRPWGDYETIDMADRYQVKRITVKPGAKLSLQKHYHRAEHWTVVSGTAIVTKGTEEILLKEDQSVYIPLGTMHRLENPGKIDLELIEVQSGPYLGEDDIVRFDDVYGRGKSPENK</sequence>
<feature type="domain" description="Mannose-6-phosphate isomerase type II C-terminal" evidence="10">
    <location>
        <begin position="362"/>
        <end position="476"/>
    </location>
</feature>
<dbReference type="PANTHER" id="PTHR46390">
    <property type="entry name" value="MANNOSE-1-PHOSPHATE GUANYLYLTRANSFERASE"/>
    <property type="match status" value="1"/>
</dbReference>
<dbReference type="SUPFAM" id="SSF53448">
    <property type="entry name" value="Nucleotide-diphospho-sugar transferases"/>
    <property type="match status" value="1"/>
</dbReference>
<evidence type="ECO:0000256" key="5">
    <source>
        <dbReference type="ARBA" id="ARBA00022741"/>
    </source>
</evidence>
<dbReference type="AlphaFoldDB" id="A0A2G6MTK8"/>
<keyword evidence="4 12" id="KW-0548">Nucleotidyltransferase</keyword>
<dbReference type="CDD" id="cd02509">
    <property type="entry name" value="GDP-M1P_Guanylyltransferase"/>
    <property type="match status" value="1"/>
</dbReference>
<feature type="domain" description="MannoseP isomerase/GMP-like beta-helix" evidence="11">
    <location>
        <begin position="313"/>
        <end position="358"/>
    </location>
</feature>
<keyword evidence="3 12" id="KW-0808">Transferase</keyword>
<dbReference type="FunFam" id="2.60.120.10:FF:000032">
    <property type="entry name" value="Mannose-1-phosphate guanylyltransferase/mannose-6-phosphate isomerase"/>
    <property type="match status" value="1"/>
</dbReference>
<dbReference type="InterPro" id="IPR001538">
    <property type="entry name" value="Man6P_isomerase-2_C"/>
</dbReference>
<dbReference type="GO" id="GO:0016853">
    <property type="term" value="F:isomerase activity"/>
    <property type="evidence" value="ECO:0007669"/>
    <property type="project" value="UniProtKB-KW"/>
</dbReference>
<dbReference type="InterPro" id="IPR014710">
    <property type="entry name" value="RmlC-like_jellyroll"/>
</dbReference>
<evidence type="ECO:0000256" key="6">
    <source>
        <dbReference type="ARBA" id="ARBA00023134"/>
    </source>
</evidence>
<evidence type="ECO:0000313" key="12">
    <source>
        <dbReference type="EMBL" id="PIE63427.1"/>
    </source>
</evidence>
<dbReference type="GO" id="GO:0004475">
    <property type="term" value="F:mannose-1-phosphate guanylyltransferase (GTP) activity"/>
    <property type="evidence" value="ECO:0007669"/>
    <property type="project" value="UniProtKB-EC"/>
</dbReference>
<dbReference type="Pfam" id="PF00483">
    <property type="entry name" value="NTP_transferase"/>
    <property type="match status" value="1"/>
</dbReference>
<gene>
    <name evidence="12" type="ORF">CSA25_00370</name>
</gene>
<dbReference type="EC" id="2.7.7.13" evidence="2"/>
<reference evidence="12 13" key="1">
    <citation type="submission" date="2017-10" db="EMBL/GenBank/DDBJ databases">
        <title>Novel microbial diversity and functional potential in the marine mammal oral microbiome.</title>
        <authorList>
            <person name="Dudek N.K."/>
            <person name="Sun C.L."/>
            <person name="Burstein D."/>
            <person name="Kantor R.S."/>
            <person name="Aliaga Goltsman D.S."/>
            <person name="Bik E.M."/>
            <person name="Thomas B.C."/>
            <person name="Banfield J.F."/>
            <person name="Relman D.A."/>
        </authorList>
    </citation>
    <scope>NUCLEOTIDE SEQUENCE [LARGE SCALE GENOMIC DNA]</scope>
    <source>
        <strain evidence="12">DOLJORAL78_47_202</strain>
    </source>
</reference>
<evidence type="ECO:0000256" key="3">
    <source>
        <dbReference type="ARBA" id="ARBA00022679"/>
    </source>
</evidence>
<dbReference type="GO" id="GO:0005525">
    <property type="term" value="F:GTP binding"/>
    <property type="evidence" value="ECO:0007669"/>
    <property type="project" value="UniProtKB-KW"/>
</dbReference>
<dbReference type="EMBL" id="PDTI01000007">
    <property type="protein sequence ID" value="PIE63427.1"/>
    <property type="molecule type" value="Genomic_DNA"/>
</dbReference>
<dbReference type="InterPro" id="IPR005835">
    <property type="entry name" value="NTP_transferase_dom"/>
</dbReference>
<dbReference type="InterPro" id="IPR049577">
    <property type="entry name" value="GMPP_N"/>
</dbReference>
<dbReference type="Pfam" id="PF22640">
    <property type="entry name" value="ManC_GMP_beta-helix"/>
    <property type="match status" value="1"/>
</dbReference>
<feature type="domain" description="Nucleotidyl transferase" evidence="9">
    <location>
        <begin position="4"/>
        <end position="296"/>
    </location>
</feature>
<evidence type="ECO:0000256" key="1">
    <source>
        <dbReference type="ARBA" id="ARBA00006115"/>
    </source>
</evidence>
<dbReference type="SUPFAM" id="SSF51182">
    <property type="entry name" value="RmlC-like cupins"/>
    <property type="match status" value="1"/>
</dbReference>
<dbReference type="Pfam" id="PF01050">
    <property type="entry name" value="MannoseP_isomer"/>
    <property type="match status" value="1"/>
</dbReference>
<dbReference type="Proteomes" id="UP000231203">
    <property type="component" value="Unassembled WGS sequence"/>
</dbReference>
<accession>A0A2G6MTK8</accession>
<dbReference type="InterPro" id="IPR029044">
    <property type="entry name" value="Nucleotide-diphossugar_trans"/>
</dbReference>
<dbReference type="NCBIfam" id="TIGR01479">
    <property type="entry name" value="GMP_PMI"/>
    <property type="match status" value="1"/>
</dbReference>
<comment type="similarity">
    <text evidence="1 8">Belongs to the mannose-6-phosphate isomerase type 2 family.</text>
</comment>
<keyword evidence="12" id="KW-0413">Isomerase</keyword>
<protein>
    <recommendedName>
        <fullName evidence="2">mannose-1-phosphate guanylyltransferase</fullName>
        <ecNumber evidence="2">2.7.7.13</ecNumber>
    </recommendedName>
</protein>
<dbReference type="CDD" id="cd02213">
    <property type="entry name" value="cupin_PMI_typeII_C"/>
    <property type="match status" value="1"/>
</dbReference>
<keyword evidence="5" id="KW-0547">Nucleotide-binding</keyword>
<evidence type="ECO:0000256" key="2">
    <source>
        <dbReference type="ARBA" id="ARBA00012387"/>
    </source>
</evidence>
<comment type="caution">
    <text evidence="12">The sequence shown here is derived from an EMBL/GenBank/DDBJ whole genome shotgun (WGS) entry which is preliminary data.</text>
</comment>
<evidence type="ECO:0000259" key="9">
    <source>
        <dbReference type="Pfam" id="PF00483"/>
    </source>
</evidence>
<dbReference type="GO" id="GO:0009298">
    <property type="term" value="P:GDP-mannose biosynthetic process"/>
    <property type="evidence" value="ECO:0007669"/>
    <property type="project" value="TreeGrafter"/>
</dbReference>
<dbReference type="InterPro" id="IPR006375">
    <property type="entry name" value="Man1P_GuaTrfase/Man6P_Isoase"/>
</dbReference>
<dbReference type="Gene3D" id="2.60.120.10">
    <property type="entry name" value="Jelly Rolls"/>
    <property type="match status" value="1"/>
</dbReference>
<evidence type="ECO:0000313" key="13">
    <source>
        <dbReference type="Proteomes" id="UP000231203"/>
    </source>
</evidence>
<evidence type="ECO:0000259" key="11">
    <source>
        <dbReference type="Pfam" id="PF22640"/>
    </source>
</evidence>
<evidence type="ECO:0000256" key="8">
    <source>
        <dbReference type="RuleBase" id="RU004190"/>
    </source>
</evidence>
<proteinExistence type="inferred from homology"/>